<dbReference type="Gene3D" id="2.60.40.740">
    <property type="match status" value="1"/>
</dbReference>
<proteinExistence type="predicted"/>
<comment type="caution">
    <text evidence="1">The sequence shown here is derived from an EMBL/GenBank/DDBJ whole genome shotgun (WGS) entry which is preliminary data.</text>
</comment>
<dbReference type="Proteomes" id="UP000295710">
    <property type="component" value="Unassembled WGS sequence"/>
</dbReference>
<dbReference type="EMBL" id="SMMX01000006">
    <property type="protein sequence ID" value="TDA21765.1"/>
    <property type="molecule type" value="Genomic_DNA"/>
</dbReference>
<evidence type="ECO:0000313" key="1">
    <source>
        <dbReference type="EMBL" id="TDA21765.1"/>
    </source>
</evidence>
<dbReference type="InterPro" id="IPR008966">
    <property type="entry name" value="Adhesion_dom_sf"/>
</dbReference>
<protein>
    <submittedName>
        <fullName evidence="1">Uncharacterized protein</fullName>
    </submittedName>
</protein>
<evidence type="ECO:0000313" key="2">
    <source>
        <dbReference type="Proteomes" id="UP000295710"/>
    </source>
</evidence>
<dbReference type="AlphaFoldDB" id="A0A4R4FE04"/>
<accession>A0A4R4FE04</accession>
<reference evidence="1 2" key="1">
    <citation type="journal article" date="2016" name="Nat. Microbiol.">
        <title>The Mouse Intestinal Bacterial Collection (miBC) provides host-specific insight into cultured diversity and functional potential of the gut microbiota.</title>
        <authorList>
            <person name="Lagkouvardos I."/>
            <person name="Pukall R."/>
            <person name="Abt B."/>
            <person name="Foesel B.U."/>
            <person name="Meier-Kolthoff J.P."/>
            <person name="Kumar N."/>
            <person name="Bresciani A."/>
            <person name="Martinez I."/>
            <person name="Just S."/>
            <person name="Ziegler C."/>
            <person name="Brugiroux S."/>
            <person name="Garzetti D."/>
            <person name="Wenning M."/>
            <person name="Bui T.P."/>
            <person name="Wang J."/>
            <person name="Hugenholtz F."/>
            <person name="Plugge C.M."/>
            <person name="Peterson D.A."/>
            <person name="Hornef M.W."/>
            <person name="Baines J.F."/>
            <person name="Smidt H."/>
            <person name="Walter J."/>
            <person name="Kristiansen K."/>
            <person name="Nielsen H.B."/>
            <person name="Haller D."/>
            <person name="Overmann J."/>
            <person name="Stecher B."/>
            <person name="Clavel T."/>
        </authorList>
    </citation>
    <scope>NUCLEOTIDE SEQUENCE [LARGE SCALE GENOMIC DNA]</scope>
    <source>
        <strain evidence="1 2">DSM 28560</strain>
    </source>
</reference>
<name>A0A4R4FE04_9FIRM</name>
<keyword evidence="2" id="KW-1185">Reference proteome</keyword>
<sequence>MRRILTPIIVKNQVALRSRAVSLQRVRTGESLISSRTVFQPGLATQNIAVCLGDIDETYTIHYTTTVADEYYDENKTKEFKNHVDFIGGPGPDPSVSVSKDASVKVNNALIDKAGSYNRKNHTITWTITLNQYESTLGNPVQVEDTIPEGLTLVKKGSDFVGADDIHITKGSDSGITFQYDEGSRKLTGEITKDISEVVEFQFQTTADNAEIWAVNGYKSRPFKNEAVIKISGAEYAVTSEPEIISEMFAKAAGVRVLRGIFKDPAD</sequence>
<gene>
    <name evidence="1" type="ORF">E1963_08320</name>
</gene>
<organism evidence="1 2">
    <name type="scientific">Extibacter muris</name>
    <dbReference type="NCBI Taxonomy" id="1796622"/>
    <lineage>
        <taxon>Bacteria</taxon>
        <taxon>Bacillati</taxon>
        <taxon>Bacillota</taxon>
        <taxon>Clostridia</taxon>
        <taxon>Lachnospirales</taxon>
        <taxon>Lachnospiraceae</taxon>
        <taxon>Extibacter</taxon>
    </lineage>
</organism>
<dbReference type="SUPFAM" id="SSF49401">
    <property type="entry name" value="Bacterial adhesins"/>
    <property type="match status" value="1"/>
</dbReference>